<dbReference type="PANTHER" id="PTHR48051:SF1">
    <property type="entry name" value="RAS SUPPRESSOR PROTEIN 1"/>
    <property type="match status" value="1"/>
</dbReference>
<dbReference type="STRING" id="5722.A2F1W9"/>
<keyword evidence="2" id="KW-0677">Repeat</keyword>
<accession>A2F1W9</accession>
<reference evidence="3" key="1">
    <citation type="submission" date="2006-10" db="EMBL/GenBank/DDBJ databases">
        <authorList>
            <person name="Amadeo P."/>
            <person name="Zhao Q."/>
            <person name="Wortman J."/>
            <person name="Fraser-Liggett C."/>
            <person name="Carlton J."/>
        </authorList>
    </citation>
    <scope>NUCLEOTIDE SEQUENCE</scope>
    <source>
        <strain evidence="3">G3</strain>
    </source>
</reference>
<protein>
    <submittedName>
        <fullName evidence="3">Leucine Rich Repeat family protein</fullName>
    </submittedName>
</protein>
<dbReference type="InterPro" id="IPR025875">
    <property type="entry name" value="Leu-rich_rpt_4"/>
</dbReference>
<reference evidence="3" key="2">
    <citation type="journal article" date="2007" name="Science">
        <title>Draft genome sequence of the sexually transmitted pathogen Trichomonas vaginalis.</title>
        <authorList>
            <person name="Carlton J.M."/>
            <person name="Hirt R.P."/>
            <person name="Silva J.C."/>
            <person name="Delcher A.L."/>
            <person name="Schatz M."/>
            <person name="Zhao Q."/>
            <person name="Wortman J.R."/>
            <person name="Bidwell S.L."/>
            <person name="Alsmark U.C.M."/>
            <person name="Besteiro S."/>
            <person name="Sicheritz-Ponten T."/>
            <person name="Noel C.J."/>
            <person name="Dacks J.B."/>
            <person name="Foster P.G."/>
            <person name="Simillion C."/>
            <person name="Van de Peer Y."/>
            <person name="Miranda-Saavedra D."/>
            <person name="Barton G.J."/>
            <person name="Westrop G.D."/>
            <person name="Mueller S."/>
            <person name="Dessi D."/>
            <person name="Fiori P.L."/>
            <person name="Ren Q."/>
            <person name="Paulsen I."/>
            <person name="Zhang H."/>
            <person name="Bastida-Corcuera F.D."/>
            <person name="Simoes-Barbosa A."/>
            <person name="Brown M.T."/>
            <person name="Hayes R.D."/>
            <person name="Mukherjee M."/>
            <person name="Okumura C.Y."/>
            <person name="Schneider R."/>
            <person name="Smith A.J."/>
            <person name="Vanacova S."/>
            <person name="Villalvazo M."/>
            <person name="Haas B.J."/>
            <person name="Pertea M."/>
            <person name="Feldblyum T.V."/>
            <person name="Utterback T.R."/>
            <person name="Shu C.L."/>
            <person name="Osoegawa K."/>
            <person name="de Jong P.J."/>
            <person name="Hrdy I."/>
            <person name="Horvathova L."/>
            <person name="Zubacova Z."/>
            <person name="Dolezal P."/>
            <person name="Malik S.B."/>
            <person name="Logsdon J.M. Jr."/>
            <person name="Henze K."/>
            <person name="Gupta A."/>
            <person name="Wang C.C."/>
            <person name="Dunne R.L."/>
            <person name="Upcroft J.A."/>
            <person name="Upcroft P."/>
            <person name="White O."/>
            <person name="Salzberg S.L."/>
            <person name="Tang P."/>
            <person name="Chiu C.-H."/>
            <person name="Lee Y.-S."/>
            <person name="Embley T.M."/>
            <person name="Coombs G.H."/>
            <person name="Mottram J.C."/>
            <person name="Tachezy J."/>
            <person name="Fraser-Liggett C.M."/>
            <person name="Johnson P.J."/>
        </authorList>
    </citation>
    <scope>NUCLEOTIDE SEQUENCE [LARGE SCALE GENOMIC DNA]</scope>
    <source>
        <strain evidence="3">G3</strain>
    </source>
</reference>
<dbReference type="Pfam" id="PF12799">
    <property type="entry name" value="LRR_4"/>
    <property type="match status" value="1"/>
</dbReference>
<gene>
    <name evidence="3" type="ORF">TVAG_442260</name>
</gene>
<dbReference type="OrthoDB" id="676979at2759"/>
<keyword evidence="4" id="KW-1185">Reference proteome</keyword>
<keyword evidence="1" id="KW-0433">Leucine-rich repeat</keyword>
<dbReference type="VEuPathDB" id="TrichDB:TVAGG3_0506060"/>
<evidence type="ECO:0000256" key="2">
    <source>
        <dbReference type="ARBA" id="ARBA00022737"/>
    </source>
</evidence>
<dbReference type="InterPro" id="IPR032675">
    <property type="entry name" value="LRR_dom_sf"/>
</dbReference>
<name>A2F1W9_TRIV3</name>
<evidence type="ECO:0000313" key="3">
    <source>
        <dbReference type="EMBL" id="EAY01114.1"/>
    </source>
</evidence>
<dbReference type="SUPFAM" id="SSF52058">
    <property type="entry name" value="L domain-like"/>
    <property type="match status" value="1"/>
</dbReference>
<dbReference type="Proteomes" id="UP000001542">
    <property type="component" value="Unassembled WGS sequence"/>
</dbReference>
<sequence length="303" mass="34553">MQNIRATLYKNVGLFSTLVRRKEGRRKSLMKQVEGSVAPFIYNPHVPFPKTKEKGKKNSQKSLMPAQMDASLSIYVAIIQGTKTNKVTKETLSYLDFSNTHNLRSSFLKPLKTFENLKILSLSNTGLKRVPGTILKMHGSLEYLDLSFNRISEIATKSKWTNLKGLNFSHNNFVRWPDAITPSLMPKLEFLDMSFNTFFATLPQEMTFEQLNHLNVAYCSLIKFPIFIRNLLSLKSLDISGNPEIMHFTLRELEQILSLQVINLQGITIFTTASTAHFPPKLIITKYCPNFDSPAIDNVLFIQ</sequence>
<dbReference type="PROSITE" id="PS51450">
    <property type="entry name" value="LRR"/>
    <property type="match status" value="1"/>
</dbReference>
<dbReference type="RefSeq" id="XP_001313966.1">
    <property type="nucleotide sequence ID" value="XM_001313961.1"/>
</dbReference>
<dbReference type="VEuPathDB" id="TrichDB:TVAG_442260"/>
<dbReference type="Gene3D" id="3.80.10.10">
    <property type="entry name" value="Ribonuclease Inhibitor"/>
    <property type="match status" value="1"/>
</dbReference>
<dbReference type="PANTHER" id="PTHR48051">
    <property type="match status" value="1"/>
</dbReference>
<dbReference type="GO" id="GO:0035556">
    <property type="term" value="P:intracellular signal transduction"/>
    <property type="evidence" value="ECO:0000318"/>
    <property type="project" value="GO_Central"/>
</dbReference>
<dbReference type="AlphaFoldDB" id="A2F1W9"/>
<dbReference type="KEGG" id="tva:4758938"/>
<dbReference type="EMBL" id="DS113578">
    <property type="protein sequence ID" value="EAY01114.1"/>
    <property type="molecule type" value="Genomic_DNA"/>
</dbReference>
<proteinExistence type="predicted"/>
<dbReference type="InParanoid" id="A2F1W9"/>
<organism evidence="3 4">
    <name type="scientific">Trichomonas vaginalis (strain ATCC PRA-98 / G3)</name>
    <dbReference type="NCBI Taxonomy" id="412133"/>
    <lineage>
        <taxon>Eukaryota</taxon>
        <taxon>Metamonada</taxon>
        <taxon>Parabasalia</taxon>
        <taxon>Trichomonadida</taxon>
        <taxon>Trichomonadidae</taxon>
        <taxon>Trichomonas</taxon>
    </lineage>
</organism>
<evidence type="ECO:0000313" key="4">
    <source>
        <dbReference type="Proteomes" id="UP000001542"/>
    </source>
</evidence>
<evidence type="ECO:0000256" key="1">
    <source>
        <dbReference type="ARBA" id="ARBA00022614"/>
    </source>
</evidence>
<dbReference type="InterPro" id="IPR050216">
    <property type="entry name" value="LRR_domain-containing"/>
</dbReference>
<dbReference type="InterPro" id="IPR001611">
    <property type="entry name" value="Leu-rich_rpt"/>
</dbReference>
<dbReference type="SMR" id="A2F1W9"/>